<proteinExistence type="predicted"/>
<accession>A0A1W1E5X9</accession>
<evidence type="ECO:0000259" key="2">
    <source>
        <dbReference type="Pfam" id="PF09835"/>
    </source>
</evidence>
<dbReference type="PANTHER" id="PTHR40547">
    <property type="entry name" value="SLL0298 PROTEIN"/>
    <property type="match status" value="1"/>
</dbReference>
<feature type="transmembrane region" description="Helical" evidence="1">
    <location>
        <begin position="130"/>
        <end position="153"/>
    </location>
</feature>
<keyword evidence="1" id="KW-1133">Transmembrane helix</keyword>
<protein>
    <recommendedName>
        <fullName evidence="2">DUF2062 domain-containing protein</fullName>
    </recommendedName>
</protein>
<feature type="transmembrane region" description="Helical" evidence="1">
    <location>
        <begin position="41"/>
        <end position="58"/>
    </location>
</feature>
<evidence type="ECO:0000256" key="1">
    <source>
        <dbReference type="SAM" id="Phobius"/>
    </source>
</evidence>
<reference evidence="3" key="1">
    <citation type="submission" date="2016-10" db="EMBL/GenBank/DDBJ databases">
        <authorList>
            <person name="de Groot N.N."/>
        </authorList>
    </citation>
    <scope>NUCLEOTIDE SEQUENCE</scope>
</reference>
<dbReference type="AlphaFoldDB" id="A0A1W1E5X9"/>
<evidence type="ECO:0000313" key="4">
    <source>
        <dbReference type="EMBL" id="SFV89470.1"/>
    </source>
</evidence>
<dbReference type="Pfam" id="PF09835">
    <property type="entry name" value="DUF2062"/>
    <property type="match status" value="1"/>
</dbReference>
<dbReference type="PANTHER" id="PTHR40547:SF1">
    <property type="entry name" value="SLL0298 PROTEIN"/>
    <property type="match status" value="1"/>
</dbReference>
<gene>
    <name evidence="4" type="ORF">MNB_SUP05-SYMBIONT-5-559</name>
    <name evidence="3" type="ORF">MNB_SUP05-SYMBIONT-7-346</name>
</gene>
<dbReference type="EMBL" id="FPHZ01000229">
    <property type="protein sequence ID" value="SFV89470.1"/>
    <property type="molecule type" value="Genomic_DNA"/>
</dbReference>
<evidence type="ECO:0000313" key="3">
    <source>
        <dbReference type="EMBL" id="SFV89288.1"/>
    </source>
</evidence>
<organism evidence="3">
    <name type="scientific">hydrothermal vent metagenome</name>
    <dbReference type="NCBI Taxonomy" id="652676"/>
    <lineage>
        <taxon>unclassified sequences</taxon>
        <taxon>metagenomes</taxon>
        <taxon>ecological metagenomes</taxon>
    </lineage>
</organism>
<dbReference type="InterPro" id="IPR018639">
    <property type="entry name" value="DUF2062"/>
</dbReference>
<keyword evidence="1" id="KW-0812">Transmembrane</keyword>
<name>A0A1W1E5X9_9ZZZZ</name>
<sequence>MKKLFKRYTPTPEELKNHKYLGWLGKHLHASNLWNFNRKSIAKAFAVGLFCAFVPVPFQMLLAAPAAVIFNANLPLSIALVWITNPLTMPPIFYACYKLGAWILGVSIEQDFMMSLEYVWQVFDTIWQPFLLGCLIVSVVSSVLGYFVIQFIYRYKAYKRANR</sequence>
<feature type="domain" description="DUF2062" evidence="2">
    <location>
        <begin position="23"/>
        <end position="160"/>
    </location>
</feature>
<dbReference type="EMBL" id="FPIA01000140">
    <property type="protein sequence ID" value="SFV89288.1"/>
    <property type="molecule type" value="Genomic_DNA"/>
</dbReference>
<keyword evidence="1" id="KW-0472">Membrane</keyword>